<proteinExistence type="predicted"/>
<name>A0ABR2QAV5_9ROSI</name>
<evidence type="ECO:0000259" key="1">
    <source>
        <dbReference type="Pfam" id="PF00085"/>
    </source>
</evidence>
<comment type="caution">
    <text evidence="2">The sequence shown here is derived from an EMBL/GenBank/DDBJ whole genome shotgun (WGS) entry which is preliminary data.</text>
</comment>
<feature type="domain" description="Thioredoxin" evidence="1">
    <location>
        <begin position="21"/>
        <end position="69"/>
    </location>
</feature>
<accession>A0ABR2QAV5</accession>
<evidence type="ECO:0000313" key="2">
    <source>
        <dbReference type="EMBL" id="KAK8997697.1"/>
    </source>
</evidence>
<keyword evidence="3" id="KW-1185">Reference proteome</keyword>
<dbReference type="InterPro" id="IPR036249">
    <property type="entry name" value="Thioredoxin-like_sf"/>
</dbReference>
<protein>
    <recommendedName>
        <fullName evidence="1">Thioredoxin domain-containing protein</fullName>
    </recommendedName>
</protein>
<dbReference type="Gene3D" id="3.40.30.10">
    <property type="entry name" value="Glutaredoxin"/>
    <property type="match status" value="1"/>
</dbReference>
<dbReference type="Pfam" id="PF00085">
    <property type="entry name" value="Thioredoxin"/>
    <property type="match status" value="1"/>
</dbReference>
<dbReference type="InterPro" id="IPR013766">
    <property type="entry name" value="Thioredoxin_domain"/>
</dbReference>
<dbReference type="SUPFAM" id="SSF52833">
    <property type="entry name" value="Thioredoxin-like"/>
    <property type="match status" value="1"/>
</dbReference>
<dbReference type="Proteomes" id="UP001396334">
    <property type="component" value="Unassembled WGS sequence"/>
</dbReference>
<organism evidence="2 3">
    <name type="scientific">Hibiscus sabdariffa</name>
    <name type="common">roselle</name>
    <dbReference type="NCBI Taxonomy" id="183260"/>
    <lineage>
        <taxon>Eukaryota</taxon>
        <taxon>Viridiplantae</taxon>
        <taxon>Streptophyta</taxon>
        <taxon>Embryophyta</taxon>
        <taxon>Tracheophyta</taxon>
        <taxon>Spermatophyta</taxon>
        <taxon>Magnoliopsida</taxon>
        <taxon>eudicotyledons</taxon>
        <taxon>Gunneridae</taxon>
        <taxon>Pentapetalae</taxon>
        <taxon>rosids</taxon>
        <taxon>malvids</taxon>
        <taxon>Malvales</taxon>
        <taxon>Malvaceae</taxon>
        <taxon>Malvoideae</taxon>
        <taxon>Hibiscus</taxon>
    </lineage>
</organism>
<evidence type="ECO:0000313" key="3">
    <source>
        <dbReference type="Proteomes" id="UP001396334"/>
    </source>
</evidence>
<sequence length="105" mass="12071">MATITQDKANTRKSRFVAGSAMDLRSVDCDEHKSVCSKYGIQGYPTIQWFPKGSLDPEKDHYMEQDVIANLVVAKHRDHYMHRTCGRRKFQPSLWSIVSSKVKLL</sequence>
<gene>
    <name evidence="2" type="ORF">V6N11_012242</name>
</gene>
<dbReference type="EMBL" id="JBBPBN010000042">
    <property type="protein sequence ID" value="KAK8997697.1"/>
    <property type="molecule type" value="Genomic_DNA"/>
</dbReference>
<reference evidence="2 3" key="1">
    <citation type="journal article" date="2024" name="G3 (Bethesda)">
        <title>Genome assembly of Hibiscus sabdariffa L. provides insights into metabolisms of medicinal natural products.</title>
        <authorList>
            <person name="Kim T."/>
        </authorList>
    </citation>
    <scope>NUCLEOTIDE SEQUENCE [LARGE SCALE GENOMIC DNA]</scope>
    <source>
        <strain evidence="2">TK-2024</strain>
        <tissue evidence="2">Old leaves</tissue>
    </source>
</reference>